<keyword evidence="6" id="KW-0805">Transcription regulation</keyword>
<dbReference type="PRINTS" id="PR00619">
    <property type="entry name" value="GATAZNFINGER"/>
</dbReference>
<dbReference type="GO" id="GO:0000981">
    <property type="term" value="F:DNA-binding transcription factor activity, RNA polymerase II-specific"/>
    <property type="evidence" value="ECO:0007669"/>
    <property type="project" value="TreeGrafter"/>
</dbReference>
<evidence type="ECO:0000256" key="9">
    <source>
        <dbReference type="ARBA" id="ARBA00023163"/>
    </source>
</evidence>
<proteinExistence type="predicted"/>
<evidence type="ECO:0000256" key="5">
    <source>
        <dbReference type="ARBA" id="ARBA00022833"/>
    </source>
</evidence>
<evidence type="ECO:0000256" key="4">
    <source>
        <dbReference type="ARBA" id="ARBA00022771"/>
    </source>
</evidence>
<protein>
    <recommendedName>
        <fullName evidence="13">GATA-type domain-containing protein</fullName>
    </recommendedName>
</protein>
<feature type="compositionally biased region" description="Polar residues" evidence="12">
    <location>
        <begin position="387"/>
        <end position="396"/>
    </location>
</feature>
<dbReference type="InterPro" id="IPR013088">
    <property type="entry name" value="Znf_NHR/GATA"/>
</dbReference>
<keyword evidence="2" id="KW-0479">Metal-binding</keyword>
<dbReference type="InterPro" id="IPR000679">
    <property type="entry name" value="Znf_GATA"/>
</dbReference>
<dbReference type="GO" id="GO:0000122">
    <property type="term" value="P:negative regulation of transcription by RNA polymerase II"/>
    <property type="evidence" value="ECO:0007669"/>
    <property type="project" value="TreeGrafter"/>
</dbReference>
<dbReference type="CDD" id="cd00202">
    <property type="entry name" value="ZnF_GATA"/>
    <property type="match status" value="2"/>
</dbReference>
<dbReference type="GO" id="GO:0008270">
    <property type="term" value="F:zinc ion binding"/>
    <property type="evidence" value="ECO:0007669"/>
    <property type="project" value="UniProtKB-KW"/>
</dbReference>
<keyword evidence="4 11" id="KW-0863">Zinc-finger</keyword>
<dbReference type="InterPro" id="IPR039355">
    <property type="entry name" value="Transcription_factor_GATA"/>
</dbReference>
<dbReference type="PROSITE" id="PS50114">
    <property type="entry name" value="GATA_ZN_FINGER_2"/>
    <property type="match status" value="2"/>
</dbReference>
<keyword evidence="7" id="KW-0238">DNA-binding</keyword>
<dbReference type="AlphaFoldDB" id="A0A8I6SSC5"/>
<keyword evidence="8" id="KW-0010">Activator</keyword>
<evidence type="ECO:0000313" key="15">
    <source>
        <dbReference type="Proteomes" id="UP000494040"/>
    </source>
</evidence>
<evidence type="ECO:0000256" key="12">
    <source>
        <dbReference type="SAM" id="MobiDB-lite"/>
    </source>
</evidence>
<dbReference type="PANTHER" id="PTHR10071:SF281">
    <property type="entry name" value="BOX A-BINDING FACTOR-RELATED"/>
    <property type="match status" value="1"/>
</dbReference>
<evidence type="ECO:0000256" key="2">
    <source>
        <dbReference type="ARBA" id="ARBA00022723"/>
    </source>
</evidence>
<dbReference type="SUPFAM" id="SSF57716">
    <property type="entry name" value="Glucocorticoid receptor-like (DNA-binding domain)"/>
    <property type="match status" value="2"/>
</dbReference>
<dbReference type="FunFam" id="3.30.50.10:FF:000032">
    <property type="entry name" value="Transcription factor GATA-3"/>
    <property type="match status" value="1"/>
</dbReference>
<feature type="compositionally biased region" description="Low complexity" evidence="12">
    <location>
        <begin position="454"/>
        <end position="468"/>
    </location>
</feature>
<dbReference type="GO" id="GO:0005634">
    <property type="term" value="C:nucleus"/>
    <property type="evidence" value="ECO:0007669"/>
    <property type="project" value="UniProtKB-SubCell"/>
</dbReference>
<evidence type="ECO:0000256" key="8">
    <source>
        <dbReference type="ARBA" id="ARBA00023159"/>
    </source>
</evidence>
<feature type="region of interest" description="Disordered" evidence="12">
    <location>
        <begin position="441"/>
        <end position="477"/>
    </location>
</feature>
<dbReference type="FunFam" id="3.30.50.10:FF:000001">
    <property type="entry name" value="GATA transcription factor (GATAd)"/>
    <property type="match status" value="1"/>
</dbReference>
<comment type="subcellular location">
    <subcellularLocation>
        <location evidence="1">Nucleus</location>
    </subcellularLocation>
</comment>
<evidence type="ECO:0000313" key="14">
    <source>
        <dbReference type="EnsemblMetazoa" id="XP_024081321.1"/>
    </source>
</evidence>
<dbReference type="GO" id="GO:0045944">
    <property type="term" value="P:positive regulation of transcription by RNA polymerase II"/>
    <property type="evidence" value="ECO:0007669"/>
    <property type="project" value="TreeGrafter"/>
</dbReference>
<dbReference type="PANTHER" id="PTHR10071">
    <property type="entry name" value="TRANSCRIPTION FACTOR GATA FAMILY MEMBER"/>
    <property type="match status" value="1"/>
</dbReference>
<dbReference type="OrthoDB" id="2162994at2759"/>
<evidence type="ECO:0000256" key="6">
    <source>
        <dbReference type="ARBA" id="ARBA00023015"/>
    </source>
</evidence>
<keyword evidence="9" id="KW-0804">Transcription</keyword>
<reference evidence="14" key="1">
    <citation type="submission" date="2022-01" db="UniProtKB">
        <authorList>
            <consortium name="EnsemblMetazoa"/>
        </authorList>
    </citation>
    <scope>IDENTIFICATION</scope>
</reference>
<keyword evidence="15" id="KW-1185">Reference proteome</keyword>
<keyword evidence="5" id="KW-0862">Zinc</keyword>
<dbReference type="Gene3D" id="3.30.50.10">
    <property type="entry name" value="Erythroid Transcription Factor GATA-1, subunit A"/>
    <property type="match status" value="2"/>
</dbReference>
<evidence type="ECO:0000256" key="11">
    <source>
        <dbReference type="PROSITE-ProRule" id="PRU00094"/>
    </source>
</evidence>
<feature type="domain" description="GATA-type" evidence="13">
    <location>
        <begin position="273"/>
        <end position="327"/>
    </location>
</feature>
<feature type="region of interest" description="Disordered" evidence="12">
    <location>
        <begin position="372"/>
        <end position="398"/>
    </location>
</feature>
<evidence type="ECO:0000256" key="10">
    <source>
        <dbReference type="ARBA" id="ARBA00023242"/>
    </source>
</evidence>
<evidence type="ECO:0000259" key="13">
    <source>
        <dbReference type="PROSITE" id="PS50114"/>
    </source>
</evidence>
<dbReference type="RefSeq" id="XP_024081321.1">
    <property type="nucleotide sequence ID" value="XM_024225553.1"/>
</dbReference>
<feature type="region of interest" description="Disordered" evidence="12">
    <location>
        <begin position="111"/>
        <end position="132"/>
    </location>
</feature>
<organism evidence="14 15">
    <name type="scientific">Cimex lectularius</name>
    <name type="common">Bed bug</name>
    <name type="synonym">Acanthia lectularia</name>
    <dbReference type="NCBI Taxonomy" id="79782"/>
    <lineage>
        <taxon>Eukaryota</taxon>
        <taxon>Metazoa</taxon>
        <taxon>Ecdysozoa</taxon>
        <taxon>Arthropoda</taxon>
        <taxon>Hexapoda</taxon>
        <taxon>Insecta</taxon>
        <taxon>Pterygota</taxon>
        <taxon>Neoptera</taxon>
        <taxon>Paraneoptera</taxon>
        <taxon>Hemiptera</taxon>
        <taxon>Heteroptera</taxon>
        <taxon>Panheteroptera</taxon>
        <taxon>Cimicomorpha</taxon>
        <taxon>Cimicidae</taxon>
        <taxon>Cimex</taxon>
    </lineage>
</organism>
<feature type="domain" description="GATA-type" evidence="13">
    <location>
        <begin position="327"/>
        <end position="380"/>
    </location>
</feature>
<dbReference type="GeneID" id="106661301"/>
<sequence length="477" mass="52368">MSEQIMTEDLSKRGLQMGENWRGGEEEETVVKEEDAQAQEDNAAAARIVGSPSPHQQFIHYEAQDPAVGYSIRNQTNLFNLKTGYGEDLNYYPSMPLTASGAQVFEAQQGEVSEGSGHSSPALVRDPSPQHEFCPSTGAELHALQPGYSASNTNDYTTAMYRTSNTSYNGALGNYYSGAISSSPDPNENAAPTPHIWPHVPGDDFSTSAGIKFNNPLPAFTNKFRNPYPTATNYMPTHQEIWAAPTTASGHNQFPAATSLSACGGSEQEVECYSEGRECVNCGAISTPLWRRDGTGHYLCNACGLYHKMNGMNRPLVRQPRRLNASRRVGLACSNCGTSMTSLWRRNASGEPVCNACGLYYKLHGINRPLTMKKDSIQTRKRKPKGSNKTDTSQPPTKLIKLEHAHHNGYDFRTVNTAANNMNYSSLYPSYALPQPFEMAASKHDQETPHIVTSQNNNNISNTNNNSNKQDRPSVLV</sequence>
<dbReference type="GO" id="GO:0045165">
    <property type="term" value="P:cell fate commitment"/>
    <property type="evidence" value="ECO:0007669"/>
    <property type="project" value="TreeGrafter"/>
</dbReference>
<dbReference type="SMART" id="SM00401">
    <property type="entry name" value="ZnF_GATA"/>
    <property type="match status" value="2"/>
</dbReference>
<dbReference type="EnsemblMetazoa" id="XM_024225553.1">
    <property type="protein sequence ID" value="XP_024081321.1"/>
    <property type="gene ID" value="LOC106661301"/>
</dbReference>
<dbReference type="Proteomes" id="UP000494040">
    <property type="component" value="Unassembled WGS sequence"/>
</dbReference>
<keyword evidence="3" id="KW-0677">Repeat</keyword>
<dbReference type="Pfam" id="PF00320">
    <property type="entry name" value="GATA"/>
    <property type="match status" value="2"/>
</dbReference>
<name>A0A8I6SSC5_CIMLE</name>
<feature type="region of interest" description="Disordered" evidence="12">
    <location>
        <begin position="1"/>
        <end position="42"/>
    </location>
</feature>
<dbReference type="PROSITE" id="PS00344">
    <property type="entry name" value="GATA_ZN_FINGER_1"/>
    <property type="match status" value="2"/>
</dbReference>
<evidence type="ECO:0000256" key="3">
    <source>
        <dbReference type="ARBA" id="ARBA00022737"/>
    </source>
</evidence>
<evidence type="ECO:0000256" key="1">
    <source>
        <dbReference type="ARBA" id="ARBA00004123"/>
    </source>
</evidence>
<dbReference type="GO" id="GO:0000978">
    <property type="term" value="F:RNA polymerase II cis-regulatory region sequence-specific DNA binding"/>
    <property type="evidence" value="ECO:0007669"/>
    <property type="project" value="TreeGrafter"/>
</dbReference>
<evidence type="ECO:0000256" key="7">
    <source>
        <dbReference type="ARBA" id="ARBA00023125"/>
    </source>
</evidence>
<keyword evidence="10" id="KW-0539">Nucleus</keyword>
<accession>A0A8I6SSC5</accession>